<dbReference type="SUPFAM" id="SSF55604">
    <property type="entry name" value="Glucose permease domain IIB"/>
    <property type="match status" value="1"/>
</dbReference>
<evidence type="ECO:0000256" key="11">
    <source>
        <dbReference type="PROSITE-ProRule" id="PRU00421"/>
    </source>
</evidence>
<dbReference type="eggNOG" id="COG1263">
    <property type="taxonomic scope" value="Bacteria"/>
</dbReference>
<reference evidence="17 18" key="1">
    <citation type="journal article" date="2008" name="J. Biotechnol.">
        <title>Ultrafast pyrosequencing of Corynebacterium kroppenstedtii DSM44385 revealed insights into the physiology of a lipophilic corynebacterium that lacks mycolic acids.</title>
        <authorList>
            <person name="Tauch A."/>
            <person name="Schneider J."/>
            <person name="Szczepanowski R."/>
            <person name="Tilker A."/>
            <person name="Viehoever P."/>
            <person name="Gartemann K.-H."/>
            <person name="Arnold W."/>
            <person name="Blom J."/>
            <person name="Brinkrolf K."/>
            <person name="Brune I."/>
            <person name="Goetker S."/>
            <person name="Weisshaar B."/>
            <person name="Goesmann A."/>
            <person name="Droege M."/>
            <person name="Puehler A."/>
        </authorList>
    </citation>
    <scope>NUCLEOTIDE SEQUENCE [LARGE SCALE GENOMIC DNA]</scope>
    <source>
        <strain evidence="18">DSM 44385 / JCM 11950 / CIP 105744 / CCUG 35717</strain>
    </source>
</reference>
<dbReference type="SUPFAM" id="SSF51261">
    <property type="entry name" value="Duplicated hybrid motif"/>
    <property type="match status" value="1"/>
</dbReference>
<evidence type="ECO:0000256" key="9">
    <source>
        <dbReference type="ARBA" id="ARBA00022989"/>
    </source>
</evidence>
<dbReference type="PROSITE" id="PS51103">
    <property type="entry name" value="PTS_EIIC_TYPE_1"/>
    <property type="match status" value="1"/>
</dbReference>
<accession>C4LGR7</accession>
<feature type="transmembrane region" description="Helical" evidence="13">
    <location>
        <begin position="256"/>
        <end position="273"/>
    </location>
</feature>
<keyword evidence="6" id="KW-0598">Phosphotransferase system</keyword>
<feature type="compositionally biased region" description="Low complexity" evidence="12">
    <location>
        <begin position="29"/>
        <end position="40"/>
    </location>
</feature>
<dbReference type="eggNOG" id="COG2190">
    <property type="taxonomic scope" value="Bacteria"/>
</dbReference>
<feature type="transmembrane region" description="Helical" evidence="13">
    <location>
        <begin position="59"/>
        <end position="76"/>
    </location>
</feature>
<evidence type="ECO:0000259" key="14">
    <source>
        <dbReference type="PROSITE" id="PS51093"/>
    </source>
</evidence>
<feature type="compositionally biased region" description="Low complexity" evidence="12">
    <location>
        <begin position="445"/>
        <end position="461"/>
    </location>
</feature>
<dbReference type="GO" id="GO:0090563">
    <property type="term" value="F:protein-phosphocysteine-sugar phosphotransferase activity"/>
    <property type="evidence" value="ECO:0007669"/>
    <property type="project" value="TreeGrafter"/>
</dbReference>
<evidence type="ECO:0000256" key="2">
    <source>
        <dbReference type="ARBA" id="ARBA00022448"/>
    </source>
</evidence>
<evidence type="ECO:0000256" key="7">
    <source>
        <dbReference type="ARBA" id="ARBA00022692"/>
    </source>
</evidence>
<dbReference type="Pfam" id="PF00358">
    <property type="entry name" value="PTS_EIIA_1"/>
    <property type="match status" value="1"/>
</dbReference>
<keyword evidence="7 13" id="KW-0812">Transmembrane</keyword>
<feature type="region of interest" description="Disordered" evidence="12">
    <location>
        <begin position="442"/>
        <end position="484"/>
    </location>
</feature>
<evidence type="ECO:0000256" key="4">
    <source>
        <dbReference type="ARBA" id="ARBA00022597"/>
    </source>
</evidence>
<comment type="subcellular location">
    <subcellularLocation>
        <location evidence="1">Cell membrane</location>
        <topology evidence="1">Multi-pass membrane protein</topology>
    </subcellularLocation>
</comment>
<dbReference type="GO" id="GO:0008982">
    <property type="term" value="F:protein-N(PI)-phosphohistidine-sugar phosphotransferase activity"/>
    <property type="evidence" value="ECO:0007669"/>
    <property type="project" value="InterPro"/>
</dbReference>
<feature type="region of interest" description="Disordered" evidence="12">
    <location>
        <begin position="567"/>
        <end position="619"/>
    </location>
</feature>
<dbReference type="PROSITE" id="PS51098">
    <property type="entry name" value="PTS_EIIB_TYPE_1"/>
    <property type="match status" value="1"/>
</dbReference>
<dbReference type="InterPro" id="IPR001127">
    <property type="entry name" value="PTS_EIIA_1_perm"/>
</dbReference>
<feature type="transmembrane region" description="Helical" evidence="13">
    <location>
        <begin position="381"/>
        <end position="398"/>
    </location>
</feature>
<feature type="domain" description="PTS EIIB type-1" evidence="15">
    <location>
        <begin position="483"/>
        <end position="564"/>
    </location>
</feature>
<evidence type="ECO:0000256" key="5">
    <source>
        <dbReference type="ARBA" id="ARBA00022679"/>
    </source>
</evidence>
<evidence type="ECO:0000256" key="13">
    <source>
        <dbReference type="SAM" id="Phobius"/>
    </source>
</evidence>
<feature type="region of interest" description="Disordered" evidence="12">
    <location>
        <begin position="1"/>
        <end position="46"/>
    </location>
</feature>
<dbReference type="InterPro" id="IPR050429">
    <property type="entry name" value="PTS_Glucose_EIICBA"/>
</dbReference>
<feature type="compositionally biased region" description="Polar residues" evidence="12">
    <location>
        <begin position="15"/>
        <end position="28"/>
    </location>
</feature>
<keyword evidence="2" id="KW-0813">Transport</keyword>
<keyword evidence="18" id="KW-1185">Reference proteome</keyword>
<dbReference type="Gene3D" id="2.70.70.10">
    <property type="entry name" value="Glucose Permease (Domain IIA)"/>
    <property type="match status" value="1"/>
</dbReference>
<keyword evidence="8" id="KW-0418">Kinase</keyword>
<keyword evidence="10 13" id="KW-0472">Membrane</keyword>
<dbReference type="InterPro" id="IPR018113">
    <property type="entry name" value="PTrfase_EIIB_Cys"/>
</dbReference>
<evidence type="ECO:0000256" key="12">
    <source>
        <dbReference type="SAM" id="MobiDB-lite"/>
    </source>
</evidence>
<feature type="transmembrane region" description="Helical" evidence="13">
    <location>
        <begin position="293"/>
        <end position="314"/>
    </location>
</feature>
<feature type="compositionally biased region" description="Polar residues" evidence="12">
    <location>
        <begin position="470"/>
        <end position="484"/>
    </location>
</feature>
<dbReference type="STRING" id="645127.ckrop_0231"/>
<feature type="transmembrane region" description="Helical" evidence="13">
    <location>
        <begin position="126"/>
        <end position="142"/>
    </location>
</feature>
<dbReference type="eggNOG" id="COG1264">
    <property type="taxonomic scope" value="Bacteria"/>
</dbReference>
<feature type="transmembrane region" description="Helical" evidence="13">
    <location>
        <begin position="162"/>
        <end position="181"/>
    </location>
</feature>
<evidence type="ECO:0000256" key="3">
    <source>
        <dbReference type="ARBA" id="ARBA00022475"/>
    </source>
</evidence>
<keyword evidence="4" id="KW-0762">Sugar transport</keyword>
<gene>
    <name evidence="17" type="primary">nagE</name>
    <name evidence="17" type="ordered locus">ckrop_0231</name>
</gene>
<keyword evidence="3" id="KW-1003">Cell membrane</keyword>
<feature type="active site" description="Phosphocysteine intermediate; for EIIB activity" evidence="11">
    <location>
        <position position="505"/>
    </location>
</feature>
<dbReference type="Proteomes" id="UP000001473">
    <property type="component" value="Chromosome"/>
</dbReference>
<feature type="domain" description="PTS EIIC type-1" evidence="16">
    <location>
        <begin position="46"/>
        <end position="438"/>
    </location>
</feature>
<evidence type="ECO:0000256" key="8">
    <source>
        <dbReference type="ARBA" id="ARBA00022777"/>
    </source>
</evidence>
<dbReference type="CDD" id="cd00212">
    <property type="entry name" value="PTS_IIB_glc"/>
    <property type="match status" value="1"/>
</dbReference>
<dbReference type="GO" id="GO:0016301">
    <property type="term" value="F:kinase activity"/>
    <property type="evidence" value="ECO:0007669"/>
    <property type="project" value="UniProtKB-KW"/>
</dbReference>
<dbReference type="Pfam" id="PF00367">
    <property type="entry name" value="PTS_EIIB"/>
    <property type="match status" value="1"/>
</dbReference>
<feature type="transmembrane region" description="Helical" evidence="13">
    <location>
        <begin position="201"/>
        <end position="224"/>
    </location>
</feature>
<feature type="transmembrane region" description="Helical" evidence="13">
    <location>
        <begin position="404"/>
        <end position="426"/>
    </location>
</feature>
<organism evidence="17 18">
    <name type="scientific">Corynebacterium kroppenstedtii (strain DSM 44385 / JCM 11950 / CIP 105744 / CCUG 35717)</name>
    <dbReference type="NCBI Taxonomy" id="645127"/>
    <lineage>
        <taxon>Bacteria</taxon>
        <taxon>Bacillati</taxon>
        <taxon>Actinomycetota</taxon>
        <taxon>Actinomycetes</taxon>
        <taxon>Mycobacteriales</taxon>
        <taxon>Corynebacteriaceae</taxon>
        <taxon>Corynebacterium</taxon>
    </lineage>
</organism>
<evidence type="ECO:0000313" key="18">
    <source>
        <dbReference type="Proteomes" id="UP000001473"/>
    </source>
</evidence>
<dbReference type="KEGG" id="ckp:ckrop_0231"/>
<dbReference type="HOGENOM" id="CLU_012312_1_1_11"/>
<evidence type="ECO:0000259" key="16">
    <source>
        <dbReference type="PROSITE" id="PS51103"/>
    </source>
</evidence>
<keyword evidence="9 13" id="KW-1133">Transmembrane helix</keyword>
<evidence type="ECO:0000313" key="17">
    <source>
        <dbReference type="EMBL" id="ACR17022.1"/>
    </source>
</evidence>
<keyword evidence="5 17" id="KW-0808">Transferase</keyword>
<evidence type="ECO:0000256" key="6">
    <source>
        <dbReference type="ARBA" id="ARBA00022683"/>
    </source>
</evidence>
<feature type="domain" description="PTS EIIA type-1" evidence="14">
    <location>
        <begin position="632"/>
        <end position="736"/>
    </location>
</feature>
<feature type="transmembrane region" description="Helical" evidence="13">
    <location>
        <begin position="326"/>
        <end position="344"/>
    </location>
</feature>
<dbReference type="AlphaFoldDB" id="C4LGR7"/>
<dbReference type="PANTHER" id="PTHR30009">
    <property type="entry name" value="CYTOCHROME C-TYPE SYNTHESIS PROTEIN AND PTS TRANSMEMBRANE COMPONENT"/>
    <property type="match status" value="1"/>
</dbReference>
<evidence type="ECO:0000256" key="10">
    <source>
        <dbReference type="ARBA" id="ARBA00023136"/>
    </source>
</evidence>
<dbReference type="InterPro" id="IPR013013">
    <property type="entry name" value="PTS_EIIC_1"/>
</dbReference>
<evidence type="ECO:0000259" key="15">
    <source>
        <dbReference type="PROSITE" id="PS51098"/>
    </source>
</evidence>
<dbReference type="PROSITE" id="PS01035">
    <property type="entry name" value="PTS_EIIB_TYPE_1_CYS"/>
    <property type="match status" value="1"/>
</dbReference>
<dbReference type="EC" id="2.7.1.69" evidence="17"/>
<evidence type="ECO:0000256" key="1">
    <source>
        <dbReference type="ARBA" id="ARBA00004651"/>
    </source>
</evidence>
<dbReference type="GO" id="GO:0009401">
    <property type="term" value="P:phosphoenolpyruvate-dependent sugar phosphotransferase system"/>
    <property type="evidence" value="ECO:0007669"/>
    <property type="project" value="UniProtKB-KW"/>
</dbReference>
<dbReference type="Gene3D" id="3.30.1360.60">
    <property type="entry name" value="Glucose permease domain IIB"/>
    <property type="match status" value="1"/>
</dbReference>
<dbReference type="InterPro" id="IPR001996">
    <property type="entry name" value="PTS_IIB_1"/>
</dbReference>
<dbReference type="InterPro" id="IPR003352">
    <property type="entry name" value="PTS_EIIC"/>
</dbReference>
<dbReference type="EMBL" id="CP001620">
    <property type="protein sequence ID" value="ACR17022.1"/>
    <property type="molecule type" value="Genomic_DNA"/>
</dbReference>
<name>C4LGR7_CORK4</name>
<dbReference type="PROSITE" id="PS51093">
    <property type="entry name" value="PTS_EIIA_TYPE_1"/>
    <property type="match status" value="1"/>
</dbReference>
<dbReference type="InterPro" id="IPR036878">
    <property type="entry name" value="Glu_permease_IIB"/>
</dbReference>
<dbReference type="GO" id="GO:0005886">
    <property type="term" value="C:plasma membrane"/>
    <property type="evidence" value="ECO:0007669"/>
    <property type="project" value="UniProtKB-SubCell"/>
</dbReference>
<sequence length="770" mass="80475">MTSTTRSSSRKNSEDPQQPDSLPTTADTSSSLPEASPSMSKRTFHRPDFSQLQRLGKSLMLPIALLPAAGILLRLGQDDLLGRIQTPVIGPFFEAMSAAGQALFSQLPLLFAVGVAIGFAKKADGSTALAAVAGYLVMGAVFKQMSPLVLNGVKDSAGDQALIDYSVFGGIVVGLLTAWLYDKYHDIKLPSYLGFFGGRRFVPIVVSVTTLITGFVLSYIYPIFNEGLTAIGRFIGGTGALGAFVYGFANRMLIPVGLHHILNTYVWFIYGDYNGPDGTVSGELSRFAAGDHSAGLLTSGFYPILMFGLPAAALAMIHTAKKGQKATAIGILSAAGLTAFFTGVTEPLEFAFMFLAFPLYVVHAVLTGLSLAIAELLNIHLGFSFSAGLLDLILYGTAPAAHNIPLLIVQGLAFAVLYYVIFRFAIVHWNLHTPGRADATVGTAGNTDQSGSDTGTTTSNNAPSKGTPAKTGSTAPQGSATPSSRAEALINAFGGRDNLANVDACITRLRMEVNNPAAVDKNKLQALGASGVMEIGTSVQAVFGTESDVLKDEINAALAVAGTAQRLGPTSDAAMPEQAATSDATDDAVGDAPTPGANTGGSTGSHPAESHGPLQVRAPIPGTVIPLSQVDDETFASETVGRGLAIRPEDGVLETVAPVSGRIMQLFPHAFAIMTDDRIGVLVHLGIDTVELNGQGFTVHAAKGDHVVQGQPIVTYDVPAVAAASRPTTVPVVVMDSRRMEITMASDPTENASVTTMRPLFTVEKPTPRD</sequence>
<proteinExistence type="predicted"/>
<dbReference type="NCBIfam" id="TIGR00830">
    <property type="entry name" value="PTBA"/>
    <property type="match status" value="1"/>
</dbReference>
<dbReference type="Pfam" id="PF02378">
    <property type="entry name" value="PTS_EIIC"/>
    <property type="match status" value="1"/>
</dbReference>
<feature type="transmembrane region" description="Helical" evidence="13">
    <location>
        <begin position="230"/>
        <end position="249"/>
    </location>
</feature>
<dbReference type="InterPro" id="IPR011055">
    <property type="entry name" value="Dup_hybrid_motif"/>
</dbReference>
<feature type="transmembrane region" description="Helical" evidence="13">
    <location>
        <begin position="96"/>
        <end position="119"/>
    </location>
</feature>
<feature type="transmembrane region" description="Helical" evidence="13">
    <location>
        <begin position="350"/>
        <end position="374"/>
    </location>
</feature>
<protein>
    <submittedName>
        <fullName evidence="17">N-acetylglucosamine specific PTS system component</fullName>
        <ecNumber evidence="17">2.7.1.69</ecNumber>
    </submittedName>
</protein>
<dbReference type="NCBIfam" id="TIGR00826">
    <property type="entry name" value="EIIB_glc"/>
    <property type="match status" value="1"/>
</dbReference>